<dbReference type="AlphaFoldDB" id="A0A1C6S047"/>
<feature type="region of interest" description="Disordered" evidence="1">
    <location>
        <begin position="97"/>
        <end position="154"/>
    </location>
</feature>
<evidence type="ECO:0000313" key="3">
    <source>
        <dbReference type="Proteomes" id="UP000199699"/>
    </source>
</evidence>
<keyword evidence="3" id="KW-1185">Reference proteome</keyword>
<dbReference type="STRING" id="145857.GA0070616_2593"/>
<gene>
    <name evidence="2" type="ORF">GA0070616_2593</name>
</gene>
<proteinExistence type="predicted"/>
<protein>
    <submittedName>
        <fullName evidence="2">Uncharacterized protein</fullName>
    </submittedName>
</protein>
<reference evidence="2 3" key="1">
    <citation type="submission" date="2016-06" db="EMBL/GenBank/DDBJ databases">
        <authorList>
            <person name="Kjaerup R.B."/>
            <person name="Dalgaard T.S."/>
            <person name="Juul-Madsen H.R."/>
        </authorList>
    </citation>
    <scope>NUCLEOTIDE SEQUENCE [LARGE SCALE GENOMIC DNA]</scope>
    <source>
        <strain evidence="2 3">DSM 43818</strain>
    </source>
</reference>
<dbReference type="Proteomes" id="UP000199699">
    <property type="component" value="Unassembled WGS sequence"/>
</dbReference>
<sequence>MKQGRPSARSWVDRRTCRRHAPVIPARFGWSVRTRQPGPPRTYEDATAAWRERSRWTPSPPAPHYRRAASLRLPAATGPRRVGNRLPLLVWMTDACTVQRRRPPVGAPPLPTSGGARRPRSPAPVPSSPMPRGTKAGVDSEAPAGGAAWNQGRR</sequence>
<name>A0A1C6S047_9ACTN</name>
<dbReference type="EMBL" id="FMHT01000003">
    <property type="protein sequence ID" value="SCL22732.1"/>
    <property type="molecule type" value="Genomic_DNA"/>
</dbReference>
<feature type="region of interest" description="Disordered" evidence="1">
    <location>
        <begin position="31"/>
        <end position="65"/>
    </location>
</feature>
<accession>A0A1C6S047</accession>
<evidence type="ECO:0000256" key="1">
    <source>
        <dbReference type="SAM" id="MobiDB-lite"/>
    </source>
</evidence>
<organism evidence="2 3">
    <name type="scientific">Micromonospora nigra</name>
    <dbReference type="NCBI Taxonomy" id="145857"/>
    <lineage>
        <taxon>Bacteria</taxon>
        <taxon>Bacillati</taxon>
        <taxon>Actinomycetota</taxon>
        <taxon>Actinomycetes</taxon>
        <taxon>Micromonosporales</taxon>
        <taxon>Micromonosporaceae</taxon>
        <taxon>Micromonospora</taxon>
    </lineage>
</organism>
<evidence type="ECO:0000313" key="2">
    <source>
        <dbReference type="EMBL" id="SCL22732.1"/>
    </source>
</evidence>